<dbReference type="PANTHER" id="PTHR30461">
    <property type="entry name" value="DNA-INVERTASE FROM LAMBDOID PROPHAGE"/>
    <property type="match status" value="1"/>
</dbReference>
<evidence type="ECO:0000259" key="6">
    <source>
        <dbReference type="PROSITE" id="PS51736"/>
    </source>
</evidence>
<gene>
    <name evidence="7" type="ORF">QC823_15890</name>
</gene>
<dbReference type="InterPro" id="IPR006118">
    <property type="entry name" value="Recombinase_CS"/>
</dbReference>
<evidence type="ECO:0000256" key="2">
    <source>
        <dbReference type="ARBA" id="ARBA00023125"/>
    </source>
</evidence>
<evidence type="ECO:0000256" key="5">
    <source>
        <dbReference type="SAM" id="MobiDB-lite"/>
    </source>
</evidence>
<feature type="active site" description="O-(5'-phospho-DNA)-serine intermediate" evidence="4">
    <location>
        <position position="10"/>
    </location>
</feature>
<accession>A0ABU1H8I3</accession>
<feature type="domain" description="Resolvase/invertase-type recombinase catalytic" evidence="6">
    <location>
        <begin position="2"/>
        <end position="157"/>
    </location>
</feature>
<dbReference type="SUPFAM" id="SSF53041">
    <property type="entry name" value="Resolvase-like"/>
    <property type="match status" value="1"/>
</dbReference>
<evidence type="ECO:0000256" key="3">
    <source>
        <dbReference type="ARBA" id="ARBA00023172"/>
    </source>
</evidence>
<proteinExistence type="predicted"/>
<dbReference type="InterPro" id="IPR006119">
    <property type="entry name" value="Resolv_N"/>
</dbReference>
<evidence type="ECO:0000256" key="4">
    <source>
        <dbReference type="PROSITE-ProRule" id="PRU10137"/>
    </source>
</evidence>
<organism evidence="7 8">
    <name type="scientific">Vreelandella vilamensis</name>
    <dbReference type="NCBI Taxonomy" id="531309"/>
    <lineage>
        <taxon>Bacteria</taxon>
        <taxon>Pseudomonadati</taxon>
        <taxon>Pseudomonadota</taxon>
        <taxon>Gammaproteobacteria</taxon>
        <taxon>Oceanospirillales</taxon>
        <taxon>Halomonadaceae</taxon>
        <taxon>Vreelandella</taxon>
    </lineage>
</organism>
<dbReference type="PROSITE" id="PS00398">
    <property type="entry name" value="RECOMBINASES_2"/>
    <property type="match status" value="1"/>
</dbReference>
<dbReference type="PROSITE" id="PS00397">
    <property type="entry name" value="RECOMBINASES_1"/>
    <property type="match status" value="1"/>
</dbReference>
<comment type="caution">
    <text evidence="7">The sequence shown here is derived from an EMBL/GenBank/DDBJ whole genome shotgun (WGS) entry which is preliminary data.</text>
</comment>
<dbReference type="InterPro" id="IPR050639">
    <property type="entry name" value="SSR_resolvase"/>
</dbReference>
<protein>
    <submittedName>
        <fullName evidence="7">Recombinase family protein</fullName>
    </submittedName>
</protein>
<keyword evidence="1" id="KW-0229">DNA integration</keyword>
<reference evidence="7 8" key="1">
    <citation type="submission" date="2023-04" db="EMBL/GenBank/DDBJ databases">
        <title>A long-awaited taxogenomic arrangement of the family Halomonadaceae.</title>
        <authorList>
            <person name="De La Haba R."/>
            <person name="Chuvochina M."/>
            <person name="Wittouck S."/>
            <person name="Arahal D.R."/>
            <person name="Sanchez-Porro C."/>
            <person name="Hugenholtz P."/>
            <person name="Ventosa A."/>
        </authorList>
    </citation>
    <scope>NUCLEOTIDE SEQUENCE [LARGE SCALE GENOMIC DNA]</scope>
    <source>
        <strain evidence="7 8">DSM 21020</strain>
    </source>
</reference>
<feature type="region of interest" description="Disordered" evidence="5">
    <location>
        <begin position="145"/>
        <end position="166"/>
    </location>
</feature>
<dbReference type="InterPro" id="IPR036162">
    <property type="entry name" value="Resolvase-like_N_sf"/>
</dbReference>
<feature type="compositionally biased region" description="Basic and acidic residues" evidence="5">
    <location>
        <begin position="155"/>
        <end position="166"/>
    </location>
</feature>
<dbReference type="Proteomes" id="UP001254564">
    <property type="component" value="Unassembled WGS sequence"/>
</dbReference>
<dbReference type="PANTHER" id="PTHR30461:SF25">
    <property type="entry name" value="RESOLVASE-RELATED"/>
    <property type="match status" value="1"/>
</dbReference>
<evidence type="ECO:0000256" key="1">
    <source>
        <dbReference type="ARBA" id="ARBA00022908"/>
    </source>
</evidence>
<sequence>MFIRGYLRASTDDQNADRARDQLTAFANERGMAIASWYVENASGTTVDRPELRRLLKDTQPGDILLIEAIDRLSRLPGDEWQMLRNEIESKGLRIVALDLPTSHAAMQPTLGDDFTARMLDAINRMMLDMMAAIARKDYEQRRQRQAQGILKAQQEGRYKGRTKDTDKRRRIAELLAAGFSVRKTAEHAQVSTYTVHNVKKHGI</sequence>
<dbReference type="SMART" id="SM00857">
    <property type="entry name" value="Resolvase"/>
    <property type="match status" value="1"/>
</dbReference>
<keyword evidence="8" id="KW-1185">Reference proteome</keyword>
<dbReference type="CDD" id="cd03767">
    <property type="entry name" value="SR_Res_par"/>
    <property type="match status" value="1"/>
</dbReference>
<keyword evidence="2" id="KW-0238">DNA-binding</keyword>
<keyword evidence="3" id="KW-0233">DNA recombination</keyword>
<evidence type="ECO:0000313" key="7">
    <source>
        <dbReference type="EMBL" id="MDR5900445.1"/>
    </source>
</evidence>
<name>A0ABU1H8I3_9GAMM</name>
<dbReference type="Gene3D" id="3.40.50.1390">
    <property type="entry name" value="Resolvase, N-terminal catalytic domain"/>
    <property type="match status" value="1"/>
</dbReference>
<dbReference type="RefSeq" id="WP_309657320.1">
    <property type="nucleotide sequence ID" value="NZ_JARWAN010000046.1"/>
</dbReference>
<dbReference type="EMBL" id="JARWAN010000046">
    <property type="protein sequence ID" value="MDR5900445.1"/>
    <property type="molecule type" value="Genomic_DNA"/>
</dbReference>
<dbReference type="Pfam" id="PF00239">
    <property type="entry name" value="Resolvase"/>
    <property type="match status" value="1"/>
</dbReference>
<evidence type="ECO:0000313" key="8">
    <source>
        <dbReference type="Proteomes" id="UP001254564"/>
    </source>
</evidence>
<dbReference type="PROSITE" id="PS51736">
    <property type="entry name" value="RECOMBINASES_3"/>
    <property type="match status" value="1"/>
</dbReference>